<accession>A0A7C4YGA9</accession>
<organism evidence="1">
    <name type="scientific">candidate division WOR-3 bacterium</name>
    <dbReference type="NCBI Taxonomy" id="2052148"/>
    <lineage>
        <taxon>Bacteria</taxon>
        <taxon>Bacteria division WOR-3</taxon>
    </lineage>
</organism>
<name>A0A7C4YGA9_UNCW3</name>
<protein>
    <recommendedName>
        <fullName evidence="2">YncE family protein</fullName>
    </recommendedName>
</protein>
<dbReference type="AlphaFoldDB" id="A0A7C4YGA9"/>
<reference evidence="1" key="1">
    <citation type="journal article" date="2020" name="mSystems">
        <title>Genome- and Community-Level Interaction Insights into Carbon Utilization and Element Cycling Functions of Hydrothermarchaeota in Hydrothermal Sediment.</title>
        <authorList>
            <person name="Zhou Z."/>
            <person name="Liu Y."/>
            <person name="Xu W."/>
            <person name="Pan J."/>
            <person name="Luo Z.H."/>
            <person name="Li M."/>
        </authorList>
    </citation>
    <scope>NUCLEOTIDE SEQUENCE [LARGE SCALE GENOMIC DNA]</scope>
    <source>
        <strain evidence="1">SpSt-780</strain>
    </source>
</reference>
<dbReference type="InterPro" id="IPR011044">
    <property type="entry name" value="Quino_amine_DH_bsu"/>
</dbReference>
<comment type="caution">
    <text evidence="1">The sequence shown here is derived from an EMBL/GenBank/DDBJ whole genome shotgun (WGS) entry which is preliminary data.</text>
</comment>
<evidence type="ECO:0008006" key="2">
    <source>
        <dbReference type="Google" id="ProtNLM"/>
    </source>
</evidence>
<sequence length="349" mass="40316">MRIFFIIFLFLTGCVIDLNNNLGDHPVSIPEKALLLESIKPFERIYIMDIENMNIVDSLFIVYPLPEYERKEWALDGFTLVDNKYIAYGVTYDLWVEIKDFVRILDIRSGEIVKEIKVTIPEIMSAPFYVNGHKYVMTSGMGVFSNIVNVIDLTRLKLVSSFVINGILGLQSLNVASQDIDGEVYFVNLLPDSVIVWRLNTSDFKSYEKILNVGRCCGCVVYNKKIYAYYQDNSIKVYNFKGEILKEISFGYKIHSFSIINGFLICSTEEPSYLLKINPETFEYKGLKLDYSPTCDDIRYSKSLNLLFTTNSILGSFLHIYFIDFENFVITGEFLDYNKEGVFFMEVLE</sequence>
<dbReference type="InterPro" id="IPR015943">
    <property type="entry name" value="WD40/YVTN_repeat-like_dom_sf"/>
</dbReference>
<dbReference type="EMBL" id="DTHG01000073">
    <property type="protein sequence ID" value="HGW92026.1"/>
    <property type="molecule type" value="Genomic_DNA"/>
</dbReference>
<dbReference type="SUPFAM" id="SSF50969">
    <property type="entry name" value="YVTN repeat-like/Quinoprotein amine dehydrogenase"/>
    <property type="match status" value="1"/>
</dbReference>
<dbReference type="Gene3D" id="2.130.10.10">
    <property type="entry name" value="YVTN repeat-like/Quinoprotein amine dehydrogenase"/>
    <property type="match status" value="1"/>
</dbReference>
<gene>
    <name evidence="1" type="ORF">ENV67_05750</name>
</gene>
<proteinExistence type="predicted"/>
<evidence type="ECO:0000313" key="1">
    <source>
        <dbReference type="EMBL" id="HGW92026.1"/>
    </source>
</evidence>